<reference evidence="9 10" key="1">
    <citation type="submission" date="2020-08" db="EMBL/GenBank/DDBJ databases">
        <title>Sequencing the genomes of 1000 actinobacteria strains.</title>
        <authorList>
            <person name="Klenk H.-P."/>
        </authorList>
    </citation>
    <scope>NUCLEOTIDE SEQUENCE [LARGE SCALE GENOMIC DNA]</scope>
    <source>
        <strain evidence="9 10">DSM 44786</strain>
    </source>
</reference>
<dbReference type="SUPFAM" id="SSF53335">
    <property type="entry name" value="S-adenosyl-L-methionine-dependent methyltransferases"/>
    <property type="match status" value="1"/>
</dbReference>
<gene>
    <name evidence="9" type="ORF">F4556_005101</name>
</gene>
<dbReference type="GO" id="GO:0009007">
    <property type="term" value="F:site-specific DNA-methyltransferase (adenine-specific) activity"/>
    <property type="evidence" value="ECO:0007669"/>
    <property type="project" value="UniProtKB-EC"/>
</dbReference>
<keyword evidence="2" id="KW-0489">Methyltransferase</keyword>
<keyword evidence="3" id="KW-0808">Transferase</keyword>
<evidence type="ECO:0000256" key="3">
    <source>
        <dbReference type="ARBA" id="ARBA00022679"/>
    </source>
</evidence>
<dbReference type="GO" id="GO:0032259">
    <property type="term" value="P:methylation"/>
    <property type="evidence" value="ECO:0007669"/>
    <property type="project" value="UniProtKB-KW"/>
</dbReference>
<dbReference type="PRINTS" id="PR00507">
    <property type="entry name" value="N12N6MTFRASE"/>
</dbReference>
<keyword evidence="4" id="KW-0949">S-adenosyl-L-methionine</keyword>
<evidence type="ECO:0000313" key="9">
    <source>
        <dbReference type="EMBL" id="MBB4949566.1"/>
    </source>
</evidence>
<evidence type="ECO:0000256" key="2">
    <source>
        <dbReference type="ARBA" id="ARBA00022603"/>
    </source>
</evidence>
<dbReference type="InterPro" id="IPR029063">
    <property type="entry name" value="SAM-dependent_MTases_sf"/>
</dbReference>
<feature type="region of interest" description="Disordered" evidence="7">
    <location>
        <begin position="20"/>
        <end position="73"/>
    </location>
</feature>
<dbReference type="GO" id="GO:0008170">
    <property type="term" value="F:N-methyltransferase activity"/>
    <property type="evidence" value="ECO:0007669"/>
    <property type="project" value="InterPro"/>
</dbReference>
<evidence type="ECO:0000313" key="10">
    <source>
        <dbReference type="Proteomes" id="UP000573327"/>
    </source>
</evidence>
<dbReference type="Proteomes" id="UP000573327">
    <property type="component" value="Unassembled WGS sequence"/>
</dbReference>
<keyword evidence="5" id="KW-0680">Restriction system</keyword>
<evidence type="ECO:0000256" key="4">
    <source>
        <dbReference type="ARBA" id="ARBA00022691"/>
    </source>
</evidence>
<feature type="domain" description="DNA methylase adenine-specific" evidence="8">
    <location>
        <begin position="216"/>
        <end position="318"/>
    </location>
</feature>
<evidence type="ECO:0000256" key="7">
    <source>
        <dbReference type="SAM" id="MobiDB-lite"/>
    </source>
</evidence>
<dbReference type="InterPro" id="IPR051537">
    <property type="entry name" value="DNA_Adenine_Mtase"/>
</dbReference>
<comment type="catalytic activity">
    <reaction evidence="6">
        <text>a 2'-deoxyadenosine in DNA + S-adenosyl-L-methionine = an N(6)-methyl-2'-deoxyadenosine in DNA + S-adenosyl-L-homocysteine + H(+)</text>
        <dbReference type="Rhea" id="RHEA:15197"/>
        <dbReference type="Rhea" id="RHEA-COMP:12418"/>
        <dbReference type="Rhea" id="RHEA-COMP:12419"/>
        <dbReference type="ChEBI" id="CHEBI:15378"/>
        <dbReference type="ChEBI" id="CHEBI:57856"/>
        <dbReference type="ChEBI" id="CHEBI:59789"/>
        <dbReference type="ChEBI" id="CHEBI:90615"/>
        <dbReference type="ChEBI" id="CHEBI:90616"/>
        <dbReference type="EC" id="2.1.1.72"/>
    </reaction>
</comment>
<comment type="caution">
    <text evidence="9">The sequence shown here is derived from an EMBL/GenBank/DDBJ whole genome shotgun (WGS) entry which is preliminary data.</text>
</comment>
<dbReference type="EC" id="2.1.1.72" evidence="1"/>
<proteinExistence type="predicted"/>
<dbReference type="RefSeq" id="WP_184919995.1">
    <property type="nucleotide sequence ID" value="NZ_JACHJR010000001.1"/>
</dbReference>
<sequence length="361" mass="39849">MKRTQQLNLFAPAVVEDDEDEYDFFQPRDEPRPRPMRTPPAAPAVASTPKPVTKPAPKRATRRFPVPRGTSPHDAARRMAEAVADAWHRHHGGSRMEIPVGAVAALALWPIKGEDAHLQTDWILGLDAKDLLQLMRESWSYWWLRRPDLVNRALPIYTWMEESLSDHELACVKAVAHAAITNSLLELTGSMDPYDLAECDLMSWMITGLRSHGAREGLGEYHTPPEVCELMARMQLGDCSQIEPGFSICDPSAGTGGLVRAAAQLMREHRIDPRTCRWHLCDIDPIAAAGAATNMILWDLGPRTTVWCGDTLAQADTERLALEEKAAIFKHRDGVVRDMTMLAAIGGAERMVAGAVAAQAA</sequence>
<evidence type="ECO:0000256" key="1">
    <source>
        <dbReference type="ARBA" id="ARBA00011900"/>
    </source>
</evidence>
<evidence type="ECO:0000259" key="8">
    <source>
        <dbReference type="Pfam" id="PF02384"/>
    </source>
</evidence>
<dbReference type="AlphaFoldDB" id="A0A7W7SFK4"/>
<dbReference type="InterPro" id="IPR003356">
    <property type="entry name" value="DNA_methylase_A-5"/>
</dbReference>
<keyword evidence="10" id="KW-1185">Reference proteome</keyword>
<dbReference type="GO" id="GO:0009307">
    <property type="term" value="P:DNA restriction-modification system"/>
    <property type="evidence" value="ECO:0007669"/>
    <property type="project" value="UniProtKB-KW"/>
</dbReference>
<dbReference type="GO" id="GO:0003677">
    <property type="term" value="F:DNA binding"/>
    <property type="evidence" value="ECO:0007669"/>
    <property type="project" value="InterPro"/>
</dbReference>
<dbReference type="PANTHER" id="PTHR42933:SF3">
    <property type="entry name" value="TYPE I RESTRICTION ENZYME MJAVIII METHYLASE SUBUNIT"/>
    <property type="match status" value="1"/>
</dbReference>
<accession>A0A7W7SFK4</accession>
<dbReference type="Gene3D" id="3.40.50.150">
    <property type="entry name" value="Vaccinia Virus protein VP39"/>
    <property type="match status" value="1"/>
</dbReference>
<dbReference type="PANTHER" id="PTHR42933">
    <property type="entry name" value="SLR6095 PROTEIN"/>
    <property type="match status" value="1"/>
</dbReference>
<evidence type="ECO:0000256" key="5">
    <source>
        <dbReference type="ARBA" id="ARBA00022747"/>
    </source>
</evidence>
<feature type="compositionally biased region" description="Low complexity" evidence="7">
    <location>
        <begin position="43"/>
        <end position="53"/>
    </location>
</feature>
<dbReference type="EMBL" id="JACHJR010000001">
    <property type="protein sequence ID" value="MBB4949566.1"/>
    <property type="molecule type" value="Genomic_DNA"/>
</dbReference>
<organism evidence="9 10">
    <name type="scientific">Kitasatospora gansuensis</name>
    <dbReference type="NCBI Taxonomy" id="258050"/>
    <lineage>
        <taxon>Bacteria</taxon>
        <taxon>Bacillati</taxon>
        <taxon>Actinomycetota</taxon>
        <taxon>Actinomycetes</taxon>
        <taxon>Kitasatosporales</taxon>
        <taxon>Streptomycetaceae</taxon>
        <taxon>Kitasatospora</taxon>
    </lineage>
</organism>
<dbReference type="Pfam" id="PF02384">
    <property type="entry name" value="N6_Mtase"/>
    <property type="match status" value="1"/>
</dbReference>
<protein>
    <recommendedName>
        <fullName evidence="1">site-specific DNA-methyltransferase (adenine-specific)</fullName>
        <ecNumber evidence="1">2.1.1.72</ecNumber>
    </recommendedName>
</protein>
<evidence type="ECO:0000256" key="6">
    <source>
        <dbReference type="ARBA" id="ARBA00047942"/>
    </source>
</evidence>
<name>A0A7W7SFK4_9ACTN</name>